<dbReference type="OrthoDB" id="268799at2759"/>
<proteinExistence type="predicted"/>
<dbReference type="Gene3D" id="2.30.30.100">
    <property type="match status" value="1"/>
</dbReference>
<dbReference type="Proteomes" id="UP000807769">
    <property type="component" value="Unassembled WGS sequence"/>
</dbReference>
<evidence type="ECO:0000313" key="1">
    <source>
        <dbReference type="EMBL" id="KAG1803017.1"/>
    </source>
</evidence>
<name>A0A9P7DTV0_9AGAM</name>
<evidence type="ECO:0000313" key="2">
    <source>
        <dbReference type="Proteomes" id="UP000807769"/>
    </source>
</evidence>
<reference evidence="1" key="1">
    <citation type="journal article" date="2020" name="New Phytol.">
        <title>Comparative genomics reveals dynamic genome evolution in host specialist ectomycorrhizal fungi.</title>
        <authorList>
            <person name="Lofgren L.A."/>
            <person name="Nguyen N.H."/>
            <person name="Vilgalys R."/>
            <person name="Ruytinx J."/>
            <person name="Liao H.L."/>
            <person name="Branco S."/>
            <person name="Kuo A."/>
            <person name="LaButti K."/>
            <person name="Lipzen A."/>
            <person name="Andreopoulos W."/>
            <person name="Pangilinan J."/>
            <person name="Riley R."/>
            <person name="Hundley H."/>
            <person name="Na H."/>
            <person name="Barry K."/>
            <person name="Grigoriev I.V."/>
            <person name="Stajich J.E."/>
            <person name="Kennedy P.G."/>
        </authorList>
    </citation>
    <scope>NUCLEOTIDE SEQUENCE</scope>
    <source>
        <strain evidence="1">MN1</strain>
    </source>
</reference>
<dbReference type="GeneID" id="64631248"/>
<evidence type="ECO:0008006" key="3">
    <source>
        <dbReference type="Google" id="ProtNLM"/>
    </source>
</evidence>
<organism evidence="1 2">
    <name type="scientific">Suillus subaureus</name>
    <dbReference type="NCBI Taxonomy" id="48587"/>
    <lineage>
        <taxon>Eukaryota</taxon>
        <taxon>Fungi</taxon>
        <taxon>Dikarya</taxon>
        <taxon>Basidiomycota</taxon>
        <taxon>Agaricomycotina</taxon>
        <taxon>Agaricomycetes</taxon>
        <taxon>Agaricomycetidae</taxon>
        <taxon>Boletales</taxon>
        <taxon>Suillineae</taxon>
        <taxon>Suillaceae</taxon>
        <taxon>Suillus</taxon>
    </lineage>
</organism>
<accession>A0A9P7DTV0</accession>
<protein>
    <recommendedName>
        <fullName evidence="3">LSM domain-containing protein</fullName>
    </recommendedName>
</protein>
<sequence>MSVLHRASIIEAFSRLDGYMNIALEQTEKHIDGAVISKYEDVFICWNNDPL</sequence>
<dbReference type="RefSeq" id="XP_041186371.1">
    <property type="nucleotide sequence ID" value="XM_041337232.1"/>
</dbReference>
<dbReference type="EMBL" id="JABBWG010000074">
    <property type="protein sequence ID" value="KAG1803017.1"/>
    <property type="molecule type" value="Genomic_DNA"/>
</dbReference>
<keyword evidence="2" id="KW-1185">Reference proteome</keyword>
<gene>
    <name evidence="1" type="ORF">BJ212DRAFT_1397118</name>
</gene>
<dbReference type="AlphaFoldDB" id="A0A9P7DTV0"/>
<comment type="caution">
    <text evidence="1">The sequence shown here is derived from an EMBL/GenBank/DDBJ whole genome shotgun (WGS) entry which is preliminary data.</text>
</comment>